<keyword evidence="3" id="KW-0271">Exosome</keyword>
<accession>A0ABR2YQ85</accession>
<dbReference type="SUPFAM" id="SSF50249">
    <property type="entry name" value="Nucleic acid-binding proteins"/>
    <property type="match status" value="1"/>
</dbReference>
<keyword evidence="6" id="KW-1185">Reference proteome</keyword>
<evidence type="ECO:0000259" key="4">
    <source>
        <dbReference type="PROSITE" id="PS50126"/>
    </source>
</evidence>
<reference evidence="5 6" key="1">
    <citation type="journal article" date="2024" name="Nat. Commun.">
        <title>Phylogenomics reveals the evolutionary origins of lichenization in chlorophyte algae.</title>
        <authorList>
            <person name="Puginier C."/>
            <person name="Libourel C."/>
            <person name="Otte J."/>
            <person name="Skaloud P."/>
            <person name="Haon M."/>
            <person name="Grisel S."/>
            <person name="Petersen M."/>
            <person name="Berrin J.G."/>
            <person name="Delaux P.M."/>
            <person name="Dal Grande F."/>
            <person name="Keller J."/>
        </authorList>
    </citation>
    <scope>NUCLEOTIDE SEQUENCE [LARGE SCALE GENOMIC DNA]</scope>
    <source>
        <strain evidence="5 6">SAG 216-7</strain>
    </source>
</reference>
<dbReference type="InterPro" id="IPR025721">
    <property type="entry name" value="Exosome_cplx_N_dom"/>
</dbReference>
<proteinExistence type="predicted"/>
<dbReference type="Gene3D" id="2.40.50.140">
    <property type="entry name" value="Nucleic acid-binding proteins"/>
    <property type="match status" value="1"/>
</dbReference>
<comment type="subcellular location">
    <subcellularLocation>
        <location evidence="1">Nucleus</location>
        <location evidence="1">Nucleolus</location>
    </subcellularLocation>
</comment>
<evidence type="ECO:0000313" key="5">
    <source>
        <dbReference type="EMBL" id="KAK9908950.1"/>
    </source>
</evidence>
<dbReference type="InterPro" id="IPR007235">
    <property type="entry name" value="Glyco_trans_28_C"/>
</dbReference>
<dbReference type="SUPFAM" id="SSF110324">
    <property type="entry name" value="Ribosomal L27 protein-like"/>
    <property type="match status" value="1"/>
</dbReference>
<dbReference type="InterPro" id="IPR003029">
    <property type="entry name" value="S1_domain"/>
</dbReference>
<dbReference type="PROSITE" id="PS50126">
    <property type="entry name" value="S1"/>
    <property type="match status" value="1"/>
</dbReference>
<dbReference type="PANTHER" id="PTHR12686:SF8">
    <property type="entry name" value="EXOSOME COMPLEX COMPONENT CSL4"/>
    <property type="match status" value="1"/>
</dbReference>
<evidence type="ECO:0000256" key="3">
    <source>
        <dbReference type="ARBA" id="ARBA00022835"/>
    </source>
</evidence>
<dbReference type="EMBL" id="JALJOT010000007">
    <property type="protein sequence ID" value="KAK9908950.1"/>
    <property type="molecule type" value="Genomic_DNA"/>
</dbReference>
<dbReference type="Proteomes" id="UP001491310">
    <property type="component" value="Unassembled WGS sequence"/>
</dbReference>
<dbReference type="Pfam" id="PF14382">
    <property type="entry name" value="ECR1_N"/>
    <property type="match status" value="1"/>
</dbReference>
<dbReference type="CDD" id="cd05791">
    <property type="entry name" value="S1_CSL4"/>
    <property type="match status" value="1"/>
</dbReference>
<dbReference type="SUPFAM" id="SSF53756">
    <property type="entry name" value="UDP-Glycosyltransferase/glycogen phosphorylase"/>
    <property type="match status" value="1"/>
</dbReference>
<protein>
    <recommendedName>
        <fullName evidence="4">S1 motif domain-containing protein</fullName>
    </recommendedName>
</protein>
<comment type="caution">
    <text evidence="5">The sequence shown here is derived from an EMBL/GenBank/DDBJ whole genome shotgun (WGS) entry which is preliminary data.</text>
</comment>
<dbReference type="Gene3D" id="3.40.50.2000">
    <property type="entry name" value="Glycogen Phosphorylase B"/>
    <property type="match status" value="1"/>
</dbReference>
<dbReference type="Gene3D" id="2.40.50.100">
    <property type="match status" value="1"/>
</dbReference>
<organism evidence="5 6">
    <name type="scientific">Coccomyxa subellipsoidea</name>
    <dbReference type="NCBI Taxonomy" id="248742"/>
    <lineage>
        <taxon>Eukaryota</taxon>
        <taxon>Viridiplantae</taxon>
        <taxon>Chlorophyta</taxon>
        <taxon>core chlorophytes</taxon>
        <taxon>Trebouxiophyceae</taxon>
        <taxon>Trebouxiophyceae incertae sedis</taxon>
        <taxon>Coccomyxaceae</taxon>
        <taxon>Coccomyxa</taxon>
    </lineage>
</organism>
<sequence>MGDSTVCPGDRLFNAAEYLAGAGTYVKGDQIYTSLVGIPQSFAGSSTAEDKRPVVEVVRSGSKVKIPEAGNIVIAKVNKVNPRLASASLLCVNTQPLNDSFSGIIRQQDVRATEIDKVELYSCFRPGDLVRAEVISLGDSRSYYLSTAKNDLGVVYAKSLNGAPMIPLSWQEMQCPVTKVVEKRKLVAHGYKKLIMQVGSGSHVPCVVLPRGQKSGCLPNGLEVECFVYAPSLAQHMQSSALIISHAGSGSVFEALRLRKPLIAVPNVILMANHQAELAEHLEAMGHLVSATPATLVDAVRQLKASKLVPYEKGSPRGIVAAIDELMGFAAS</sequence>
<evidence type="ECO:0000313" key="6">
    <source>
        <dbReference type="Proteomes" id="UP001491310"/>
    </source>
</evidence>
<name>A0ABR2YQ85_9CHLO</name>
<dbReference type="InterPro" id="IPR019495">
    <property type="entry name" value="EXOSC1_C"/>
</dbReference>
<dbReference type="InterPro" id="IPR012340">
    <property type="entry name" value="NA-bd_OB-fold"/>
</dbReference>
<gene>
    <name evidence="5" type="ORF">WJX75_005076</name>
</gene>
<dbReference type="Pfam" id="PF10447">
    <property type="entry name" value="EXOSC1"/>
    <property type="match status" value="1"/>
</dbReference>
<feature type="domain" description="S1 motif" evidence="4">
    <location>
        <begin position="70"/>
        <end position="149"/>
    </location>
</feature>
<keyword evidence="2" id="KW-0963">Cytoplasm</keyword>
<evidence type="ECO:0000256" key="1">
    <source>
        <dbReference type="ARBA" id="ARBA00004604"/>
    </source>
</evidence>
<evidence type="ECO:0000256" key="2">
    <source>
        <dbReference type="ARBA" id="ARBA00022490"/>
    </source>
</evidence>
<dbReference type="PANTHER" id="PTHR12686">
    <property type="entry name" value="3'-5' EXORIBONUCLEASE CSL4-RELATED"/>
    <property type="match status" value="1"/>
</dbReference>
<dbReference type="Pfam" id="PF04101">
    <property type="entry name" value="Glyco_tran_28_C"/>
    <property type="match status" value="1"/>
</dbReference>
<dbReference type="InterPro" id="IPR039771">
    <property type="entry name" value="Csl4"/>
</dbReference>